<protein>
    <submittedName>
        <fullName evidence="1">Uncharacterized protein</fullName>
    </submittedName>
</protein>
<name>D5Q867_CLODI</name>
<evidence type="ECO:0000313" key="2">
    <source>
        <dbReference type="Proteomes" id="UP000003227"/>
    </source>
</evidence>
<reference evidence="1 2" key="1">
    <citation type="submission" date="2010-05" db="EMBL/GenBank/DDBJ databases">
        <authorList>
            <person name="Qin X."/>
            <person name="Bachman B."/>
            <person name="Battles P."/>
            <person name="Bell A."/>
            <person name="Bess C."/>
            <person name="Bickham C."/>
            <person name="Chaboub L."/>
            <person name="Chen D."/>
            <person name="Coyle M."/>
            <person name="Deiros D.R."/>
            <person name="Dinh H."/>
            <person name="Forbes L."/>
            <person name="Fowler G."/>
            <person name="Francisco L."/>
            <person name="Fu Q."/>
            <person name="Gubbala S."/>
            <person name="Hale W."/>
            <person name="Han Y."/>
            <person name="Hemphill L."/>
            <person name="Highlander S.K."/>
            <person name="Hirani K."/>
            <person name="Hogues M."/>
            <person name="Jackson L."/>
            <person name="Jakkamsetti A."/>
            <person name="Javaid M."/>
            <person name="Jiang H."/>
            <person name="Korchina V."/>
            <person name="Kovar C."/>
            <person name="Lara F."/>
            <person name="Lee S."/>
            <person name="Mata R."/>
            <person name="Mathew T."/>
            <person name="Moen C."/>
            <person name="Morales K."/>
            <person name="Munidasa M."/>
            <person name="Nazareth L."/>
            <person name="Ngo R."/>
            <person name="Nguyen L."/>
            <person name="Okwuonu G."/>
            <person name="Ongeri F."/>
            <person name="Patil S."/>
            <person name="Petrosino J."/>
            <person name="Pham C."/>
            <person name="Pham P."/>
            <person name="Pu L.-L."/>
            <person name="Puazo M."/>
            <person name="Raj R."/>
            <person name="Reid J."/>
            <person name="Rouhana J."/>
            <person name="Saada N."/>
            <person name="Shang Y."/>
            <person name="Simmons D."/>
            <person name="Thornton R."/>
            <person name="Warren J."/>
            <person name="Weissenberger G."/>
            <person name="Zhang J."/>
            <person name="Zhang L."/>
            <person name="Zhou C."/>
            <person name="Zhu D."/>
            <person name="Muzny D."/>
            <person name="Worley K."/>
            <person name="Gibbs R."/>
        </authorList>
    </citation>
    <scope>NUCLEOTIDE SEQUENCE [LARGE SCALE GENOMIC DNA]</scope>
    <source>
        <strain evidence="1 2">NAP08</strain>
    </source>
</reference>
<gene>
    <name evidence="1" type="ORF">HMPREF0220_3101</name>
</gene>
<organism evidence="1 2">
    <name type="scientific">Clostridioides difficile NAP08</name>
    <dbReference type="NCBI Taxonomy" id="525259"/>
    <lineage>
        <taxon>Bacteria</taxon>
        <taxon>Bacillati</taxon>
        <taxon>Bacillota</taxon>
        <taxon>Clostridia</taxon>
        <taxon>Peptostreptococcales</taxon>
        <taxon>Peptostreptococcaceae</taxon>
        <taxon>Clostridioides</taxon>
    </lineage>
</organism>
<evidence type="ECO:0000313" key="1">
    <source>
        <dbReference type="EMBL" id="EFH05977.1"/>
    </source>
</evidence>
<dbReference type="Proteomes" id="UP000003227">
    <property type="component" value="Unassembled WGS sequence"/>
</dbReference>
<dbReference type="EMBL" id="ADNX01000081">
    <property type="protein sequence ID" value="EFH05977.1"/>
    <property type="molecule type" value="Genomic_DNA"/>
</dbReference>
<sequence length="50" mass="6183">MIYIATMMFREIKLINEYVSILNVQFFMLLKWKSNVYYKRVEYILKGVIK</sequence>
<dbReference type="AlphaFoldDB" id="D5Q867"/>
<dbReference type="HOGENOM" id="CLU_200503_0_0_9"/>
<accession>D5Q867</accession>
<comment type="caution">
    <text evidence="1">The sequence shown here is derived from an EMBL/GenBank/DDBJ whole genome shotgun (WGS) entry which is preliminary data.</text>
</comment>
<proteinExistence type="predicted"/>